<keyword evidence="8" id="KW-0472">Membrane</keyword>
<dbReference type="InterPro" id="IPR027417">
    <property type="entry name" value="P-loop_NTPase"/>
</dbReference>
<dbReference type="NCBIfam" id="NF040905">
    <property type="entry name" value="GguA"/>
    <property type="match status" value="1"/>
</dbReference>
<evidence type="ECO:0000256" key="8">
    <source>
        <dbReference type="ARBA" id="ARBA00023136"/>
    </source>
</evidence>
<reference evidence="11 12" key="1">
    <citation type="submission" date="2022-06" db="EMBL/GenBank/DDBJ databases">
        <title>Rhizosaccharibacter gen. nov. sp. nov. KSS12, endophytic bacteria isolated from sugarcane.</title>
        <authorList>
            <person name="Pitiwittayakul N."/>
        </authorList>
    </citation>
    <scope>NUCLEOTIDE SEQUENCE [LARGE SCALE GENOMIC DNA]</scope>
    <source>
        <strain evidence="11 12">KSS12</strain>
    </source>
</reference>
<dbReference type="RefSeq" id="WP_422921042.1">
    <property type="nucleotide sequence ID" value="NZ_JAMZEJ010000010.1"/>
</dbReference>
<protein>
    <submittedName>
        <fullName evidence="11">Sugar ABC transporter ATP-binding protein</fullName>
    </submittedName>
</protein>
<dbReference type="InterPro" id="IPR053466">
    <property type="entry name" value="L-arabinose_ABC_transporter"/>
</dbReference>
<organism evidence="11 12">
    <name type="scientific">Rhizosaccharibacter radicis</name>
    <dbReference type="NCBI Taxonomy" id="2782605"/>
    <lineage>
        <taxon>Bacteria</taxon>
        <taxon>Pseudomonadati</taxon>
        <taxon>Pseudomonadota</taxon>
        <taxon>Alphaproteobacteria</taxon>
        <taxon>Acetobacterales</taxon>
        <taxon>Acetobacteraceae</taxon>
        <taxon>Rhizosaccharibacter</taxon>
    </lineage>
</organism>
<dbReference type="Pfam" id="PF00005">
    <property type="entry name" value="ABC_tran"/>
    <property type="match status" value="2"/>
</dbReference>
<dbReference type="CDD" id="cd03216">
    <property type="entry name" value="ABC_Carb_Monos_I"/>
    <property type="match status" value="1"/>
</dbReference>
<dbReference type="GO" id="GO:0005524">
    <property type="term" value="F:ATP binding"/>
    <property type="evidence" value="ECO:0007669"/>
    <property type="project" value="UniProtKB-KW"/>
</dbReference>
<comment type="caution">
    <text evidence="11">The sequence shown here is derived from an EMBL/GenBank/DDBJ whole genome shotgun (WGS) entry which is preliminary data.</text>
</comment>
<feature type="region of interest" description="Disordered" evidence="9">
    <location>
        <begin position="508"/>
        <end position="535"/>
    </location>
</feature>
<name>A0ABT1W126_9PROT</name>
<evidence type="ECO:0000256" key="3">
    <source>
        <dbReference type="ARBA" id="ARBA00022597"/>
    </source>
</evidence>
<dbReference type="PANTHER" id="PTHR43790:SF1">
    <property type="entry name" value="XYLOSE IMPORT ATP-BINDING PROTEIN XYLG"/>
    <property type="match status" value="1"/>
</dbReference>
<gene>
    <name evidence="11" type="primary">gguA</name>
    <name evidence="11" type="ORF">NFI88_15765</name>
</gene>
<evidence type="ECO:0000256" key="2">
    <source>
        <dbReference type="ARBA" id="ARBA00022475"/>
    </source>
</evidence>
<keyword evidence="6 11" id="KW-0067">ATP-binding</keyword>
<evidence type="ECO:0000256" key="1">
    <source>
        <dbReference type="ARBA" id="ARBA00022448"/>
    </source>
</evidence>
<evidence type="ECO:0000256" key="9">
    <source>
        <dbReference type="SAM" id="MobiDB-lite"/>
    </source>
</evidence>
<keyword evidence="4" id="KW-0677">Repeat</keyword>
<dbReference type="InterPro" id="IPR050107">
    <property type="entry name" value="ABC_carbohydrate_import_ATPase"/>
</dbReference>
<dbReference type="EMBL" id="JAMZEJ010000010">
    <property type="protein sequence ID" value="MCQ8242290.1"/>
    <property type="molecule type" value="Genomic_DNA"/>
</dbReference>
<evidence type="ECO:0000256" key="6">
    <source>
        <dbReference type="ARBA" id="ARBA00022840"/>
    </source>
</evidence>
<accession>A0ABT1W126</accession>
<evidence type="ECO:0000256" key="5">
    <source>
        <dbReference type="ARBA" id="ARBA00022741"/>
    </source>
</evidence>
<evidence type="ECO:0000256" key="7">
    <source>
        <dbReference type="ARBA" id="ARBA00022967"/>
    </source>
</evidence>
<dbReference type="PROSITE" id="PS50893">
    <property type="entry name" value="ABC_TRANSPORTER_2"/>
    <property type="match status" value="2"/>
</dbReference>
<dbReference type="CDD" id="cd03215">
    <property type="entry name" value="ABC_Carb_Monos_II"/>
    <property type="match status" value="1"/>
</dbReference>
<dbReference type="PANTHER" id="PTHR43790">
    <property type="entry name" value="CARBOHYDRATE TRANSPORT ATP-BINDING PROTEIN MG119-RELATED"/>
    <property type="match status" value="1"/>
</dbReference>
<proteinExistence type="predicted"/>
<dbReference type="InterPro" id="IPR003439">
    <property type="entry name" value="ABC_transporter-like_ATP-bd"/>
</dbReference>
<keyword evidence="7" id="KW-1278">Translocase</keyword>
<dbReference type="SUPFAM" id="SSF52540">
    <property type="entry name" value="P-loop containing nucleoside triphosphate hydrolases"/>
    <property type="match status" value="2"/>
</dbReference>
<keyword evidence="2" id="KW-1003">Cell membrane</keyword>
<evidence type="ECO:0000313" key="11">
    <source>
        <dbReference type="EMBL" id="MCQ8242290.1"/>
    </source>
</evidence>
<keyword evidence="1" id="KW-0813">Transport</keyword>
<dbReference type="PROSITE" id="PS00211">
    <property type="entry name" value="ABC_TRANSPORTER_1"/>
    <property type="match status" value="1"/>
</dbReference>
<feature type="domain" description="ABC transporter" evidence="10">
    <location>
        <begin position="264"/>
        <end position="508"/>
    </location>
</feature>
<evidence type="ECO:0000313" key="12">
    <source>
        <dbReference type="Proteomes" id="UP001524547"/>
    </source>
</evidence>
<evidence type="ECO:0000256" key="4">
    <source>
        <dbReference type="ARBA" id="ARBA00022737"/>
    </source>
</evidence>
<sequence>MTAILEMRGISKSFTGVKALRDVSFSVEKGEIHALCGENGAGKSTLMKVLSGVHPHGSYEGQILFEGVERQFRDINDSEALGIIIIHQELALIPLMSIAENIFLTRTPARLGVIDQGEVYARTRELLRKVGLTEAPDTLITNIGVGKQQLVEIAKALSKQVKLLILDEPTASLNENDSQALLDLLLEFKAQGISSILISHKLNEVSRVADRITVLRDGRTVDTMDCREGGVDEDRIIRKMVDRDLEHRYPTRENPQIGAPVFEVRDWVVHHPLHPDREMVKNVSMHVRRGEIVGIAGLMGAGRTEFAMSLFGRSYGTRIGGTATLHGKPLDLSSVPRAIDAGLAYVTEDRKALGLLLGEDIRKNVSLANLAGVSSRNVIDDINEMRVADRYRDRMRIRSHSIYQDTGKLSGGNQQKVVLSKWLFTDPEVLILDEPTRGIDVGAKYEIYCIIQELADQGKGVIVISSEMPELLGITDRIYVMNEGRFVGEFPAAEATQERIMRAIMQDAARGASGQPVPQQGKDARETAREGALTP</sequence>
<dbReference type="SMART" id="SM00382">
    <property type="entry name" value="AAA"/>
    <property type="match status" value="2"/>
</dbReference>
<keyword evidence="5" id="KW-0547">Nucleotide-binding</keyword>
<dbReference type="Gene3D" id="3.40.50.300">
    <property type="entry name" value="P-loop containing nucleotide triphosphate hydrolases"/>
    <property type="match status" value="2"/>
</dbReference>
<dbReference type="InterPro" id="IPR003593">
    <property type="entry name" value="AAA+_ATPase"/>
</dbReference>
<keyword evidence="12" id="KW-1185">Reference proteome</keyword>
<keyword evidence="3" id="KW-0762">Sugar transport</keyword>
<evidence type="ECO:0000259" key="10">
    <source>
        <dbReference type="PROSITE" id="PS50893"/>
    </source>
</evidence>
<feature type="domain" description="ABC transporter" evidence="10">
    <location>
        <begin position="5"/>
        <end position="242"/>
    </location>
</feature>
<dbReference type="InterPro" id="IPR017871">
    <property type="entry name" value="ABC_transporter-like_CS"/>
</dbReference>
<dbReference type="Proteomes" id="UP001524547">
    <property type="component" value="Unassembled WGS sequence"/>
</dbReference>